<comment type="similarity">
    <text evidence="1">Belongs to the ABC-2 integral membrane protein family.</text>
</comment>
<dbReference type="PANTHER" id="PTHR30413">
    <property type="entry name" value="INNER MEMBRANE TRANSPORT PERMEASE"/>
    <property type="match status" value="1"/>
</dbReference>
<protein>
    <submittedName>
        <fullName evidence="4">ABC-2 type transporter</fullName>
    </submittedName>
</protein>
<proteinExistence type="inferred from homology"/>
<keyword evidence="3" id="KW-0472">Membrane</keyword>
<reference evidence="4 5" key="1">
    <citation type="submission" date="2017-03" db="EMBL/GenBank/DDBJ databases">
        <authorList>
            <person name="Afonso C.L."/>
            <person name="Miller P.J."/>
            <person name="Scott M.A."/>
            <person name="Spackman E."/>
            <person name="Goraichik I."/>
            <person name="Dimitrov K.M."/>
            <person name="Suarez D.L."/>
            <person name="Swayne D.E."/>
        </authorList>
    </citation>
    <scope>NUCLEOTIDE SEQUENCE [LARGE SCALE GENOMIC DNA]</scope>
    <source>
        <strain evidence="4 5">CECT 7751</strain>
    </source>
</reference>
<dbReference type="OrthoDB" id="7835223at2"/>
<keyword evidence="2" id="KW-0813">Transport</keyword>
<keyword evidence="5" id="KW-1185">Reference proteome</keyword>
<dbReference type="GO" id="GO:0015920">
    <property type="term" value="P:lipopolysaccharide transport"/>
    <property type="evidence" value="ECO:0007669"/>
    <property type="project" value="TreeGrafter"/>
</dbReference>
<evidence type="ECO:0000256" key="1">
    <source>
        <dbReference type="ARBA" id="ARBA00007783"/>
    </source>
</evidence>
<evidence type="ECO:0000313" key="4">
    <source>
        <dbReference type="EMBL" id="SLN68236.1"/>
    </source>
</evidence>
<feature type="transmembrane region" description="Helical" evidence="3">
    <location>
        <begin position="36"/>
        <end position="60"/>
    </location>
</feature>
<feature type="transmembrane region" description="Helical" evidence="3">
    <location>
        <begin position="149"/>
        <end position="173"/>
    </location>
</feature>
<name>A0A1X7A1W5_9RHOB</name>
<dbReference type="PANTHER" id="PTHR30413:SF10">
    <property type="entry name" value="CAPSULE POLYSACCHARIDE EXPORT INNER-MEMBRANE PROTEIN CTRC"/>
    <property type="match status" value="1"/>
</dbReference>
<feature type="transmembrane region" description="Helical" evidence="3">
    <location>
        <begin position="111"/>
        <end position="137"/>
    </location>
</feature>
<dbReference type="EMBL" id="FWFN01000008">
    <property type="protein sequence ID" value="SLN68236.1"/>
    <property type="molecule type" value="Genomic_DNA"/>
</dbReference>
<evidence type="ECO:0000313" key="5">
    <source>
        <dbReference type="Proteomes" id="UP000193963"/>
    </source>
</evidence>
<feature type="transmembrane region" description="Helical" evidence="3">
    <location>
        <begin position="72"/>
        <end position="91"/>
    </location>
</feature>
<accession>A0A1X7A1W5</accession>
<evidence type="ECO:0000256" key="2">
    <source>
        <dbReference type="ARBA" id="ARBA00022448"/>
    </source>
</evidence>
<dbReference type="RefSeq" id="WP_085889595.1">
    <property type="nucleotide sequence ID" value="NZ_FWFN01000008.1"/>
</dbReference>
<organism evidence="4 5">
    <name type="scientific">Pseudooceanicola marinus</name>
    <dbReference type="NCBI Taxonomy" id="396013"/>
    <lineage>
        <taxon>Bacteria</taxon>
        <taxon>Pseudomonadati</taxon>
        <taxon>Pseudomonadota</taxon>
        <taxon>Alphaproteobacteria</taxon>
        <taxon>Rhodobacterales</taxon>
        <taxon>Paracoccaceae</taxon>
        <taxon>Pseudooceanicola</taxon>
    </lineage>
</organism>
<dbReference type="AlphaFoldDB" id="A0A1X7A1W5"/>
<evidence type="ECO:0000256" key="3">
    <source>
        <dbReference type="SAM" id="Phobius"/>
    </source>
</evidence>
<sequence length="273" mass="30782">MFQQRTRKTRLQSAIAMCELIFHSTAHNIRKSHNNAILSIVNNLVRVAIMMAVFYAMFAILGLRRTAIRGDFLLFMLSGVFIYMTHVKTVSSVMGSDGPSSPMMKHAPMNTVIALAASALSTLYLQVLTLLLILFVYHVAVRPYEIYEPAAAFACILTAWFYGIAVGVCFLALKPWFPEFTGIAAQLYTRANMIASGKMFVANQITPQMRNLFDWNPLYHSIDQARGHTFINYNPHFSSLEYALSVAVALFCLGMIGEFYTRRHASLSWNARR</sequence>
<keyword evidence="3" id="KW-1133">Transmembrane helix</keyword>
<feature type="transmembrane region" description="Helical" evidence="3">
    <location>
        <begin position="242"/>
        <end position="260"/>
    </location>
</feature>
<gene>
    <name evidence="4" type="ORF">PSM7751_03571</name>
</gene>
<dbReference type="Proteomes" id="UP000193963">
    <property type="component" value="Unassembled WGS sequence"/>
</dbReference>
<keyword evidence="3" id="KW-0812">Transmembrane</keyword>